<keyword evidence="6" id="KW-1185">Reference proteome</keyword>
<dbReference type="InterPro" id="IPR013740">
    <property type="entry name" value="Redoxin"/>
</dbReference>
<dbReference type="Pfam" id="PF08534">
    <property type="entry name" value="Redoxin"/>
    <property type="match status" value="1"/>
</dbReference>
<protein>
    <recommendedName>
        <fullName evidence="3">Glutathione-dependent peroxiredoxin</fullName>
        <ecNumber evidence="3">1.11.1.27</ecNumber>
    </recommendedName>
</protein>
<dbReference type="EC" id="1.11.1.27" evidence="3"/>
<comment type="similarity">
    <text evidence="3">Belongs to the peroxiredoxin family. Prx5 subfamily.</text>
</comment>
<reference evidence="5 6" key="1">
    <citation type="submission" date="2020-04" db="EMBL/GenBank/DDBJ databases">
        <authorList>
            <person name="Yoon J."/>
        </authorList>
    </citation>
    <scope>NUCLEOTIDE SEQUENCE [LARGE SCALE GENOMIC DNA]</scope>
    <source>
        <strain evidence="5 6">KMU-166</strain>
    </source>
</reference>
<keyword evidence="3" id="KW-0049">Antioxidant</keyword>
<gene>
    <name evidence="5" type="ORF">HCU74_19355</name>
</gene>
<dbReference type="EMBL" id="JAAWWK010000009">
    <property type="protein sequence ID" value="NKI19570.1"/>
    <property type="molecule type" value="Genomic_DNA"/>
</dbReference>
<evidence type="ECO:0000313" key="5">
    <source>
        <dbReference type="EMBL" id="NKI19570.1"/>
    </source>
</evidence>
<comment type="function">
    <text evidence="3">Thiol-specific peroxidase that catalyzes the reduction of hydrogen peroxide and organic hydroperoxides to water and alcohols, respectively. Plays a role in cell protection against oxidative stress by detoxifying peroxides.</text>
</comment>
<dbReference type="CDD" id="cd03013">
    <property type="entry name" value="PRX5_like"/>
    <property type="match status" value="1"/>
</dbReference>
<keyword evidence="2 3" id="KW-0560">Oxidoreductase</keyword>
<keyword evidence="1 3" id="KW-0575">Peroxidase</keyword>
<comment type="caution">
    <text evidence="5">The sequence shown here is derived from an EMBL/GenBank/DDBJ whole genome shotgun (WGS) entry which is preliminary data.</text>
</comment>
<dbReference type="Gene3D" id="3.40.30.10">
    <property type="entry name" value="Glutaredoxin"/>
    <property type="match status" value="1"/>
</dbReference>
<comment type="catalytic activity">
    <reaction evidence="3">
        <text>a hydroperoxide + 2 glutathione = an alcohol + glutathione disulfide + H2O</text>
        <dbReference type="Rhea" id="RHEA:62632"/>
        <dbReference type="ChEBI" id="CHEBI:15377"/>
        <dbReference type="ChEBI" id="CHEBI:30879"/>
        <dbReference type="ChEBI" id="CHEBI:35924"/>
        <dbReference type="ChEBI" id="CHEBI:57925"/>
        <dbReference type="ChEBI" id="CHEBI:58297"/>
        <dbReference type="EC" id="1.11.1.27"/>
    </reaction>
</comment>
<sequence length="159" mass="16595">MSIQTGDKIPDVTLKVMGEKGPVDITTGDIFNGKKVVMFAVPGAFTPGCSMAHLPGYVVNADKIKEKGVDTIVCMAVNDAFVMDAWGKAQNAEELLMLADGNGELTAAMGLEMDGSGFGLGQRSKRFALIAEDGVVSFLAVEPAGGIDVSAAEKILEQL</sequence>
<evidence type="ECO:0000256" key="1">
    <source>
        <dbReference type="ARBA" id="ARBA00022559"/>
    </source>
</evidence>
<dbReference type="SUPFAM" id="SSF52833">
    <property type="entry name" value="Thioredoxin-like"/>
    <property type="match status" value="1"/>
</dbReference>
<dbReference type="PANTHER" id="PTHR10430">
    <property type="entry name" value="PEROXIREDOXIN"/>
    <property type="match status" value="1"/>
</dbReference>
<proteinExistence type="inferred from homology"/>
<feature type="domain" description="Thioredoxin" evidence="4">
    <location>
        <begin position="3"/>
        <end position="159"/>
    </location>
</feature>
<dbReference type="PROSITE" id="PS51352">
    <property type="entry name" value="THIOREDOXIN_2"/>
    <property type="match status" value="1"/>
</dbReference>
<evidence type="ECO:0000256" key="2">
    <source>
        <dbReference type="ARBA" id="ARBA00023002"/>
    </source>
</evidence>
<keyword evidence="3" id="KW-0676">Redox-active center</keyword>
<dbReference type="Proteomes" id="UP000765845">
    <property type="component" value="Unassembled WGS sequence"/>
</dbReference>
<dbReference type="PANTHER" id="PTHR10430:SF16">
    <property type="entry name" value="PEROXIREDOXIN-5, MITOCHONDRIAL"/>
    <property type="match status" value="1"/>
</dbReference>
<dbReference type="InterPro" id="IPR037944">
    <property type="entry name" value="PRX5-like"/>
</dbReference>
<evidence type="ECO:0000259" key="4">
    <source>
        <dbReference type="PROSITE" id="PS51352"/>
    </source>
</evidence>
<accession>A0ABX1GK37</accession>
<dbReference type="InterPro" id="IPR013766">
    <property type="entry name" value="Thioredoxin_domain"/>
</dbReference>
<dbReference type="InterPro" id="IPR036249">
    <property type="entry name" value="Thioredoxin-like_sf"/>
</dbReference>
<organism evidence="5 6">
    <name type="scientific">Spongiibacter thalassae</name>
    <dbReference type="NCBI Taxonomy" id="2721624"/>
    <lineage>
        <taxon>Bacteria</taxon>
        <taxon>Pseudomonadati</taxon>
        <taxon>Pseudomonadota</taxon>
        <taxon>Gammaproteobacteria</taxon>
        <taxon>Cellvibrionales</taxon>
        <taxon>Spongiibacteraceae</taxon>
        <taxon>Spongiibacter</taxon>
    </lineage>
</organism>
<evidence type="ECO:0000313" key="6">
    <source>
        <dbReference type="Proteomes" id="UP000765845"/>
    </source>
</evidence>
<name>A0ABX1GK37_9GAMM</name>
<evidence type="ECO:0000256" key="3">
    <source>
        <dbReference type="RuleBase" id="RU366011"/>
    </source>
</evidence>
<dbReference type="RefSeq" id="WP_168452093.1">
    <property type="nucleotide sequence ID" value="NZ_JAAWWK010000009.1"/>
</dbReference>